<dbReference type="InterPro" id="IPR036390">
    <property type="entry name" value="WH_DNA-bd_sf"/>
</dbReference>
<dbReference type="EMBL" id="JACCCC010000001">
    <property type="protein sequence ID" value="NYE47164.1"/>
    <property type="molecule type" value="Genomic_DNA"/>
</dbReference>
<dbReference type="InterPro" id="IPR011711">
    <property type="entry name" value="GntR_C"/>
</dbReference>
<dbReference type="SMART" id="SM00345">
    <property type="entry name" value="HTH_GNTR"/>
    <property type="match status" value="1"/>
</dbReference>
<dbReference type="PROSITE" id="PS50949">
    <property type="entry name" value="HTH_GNTR"/>
    <property type="match status" value="1"/>
</dbReference>
<evidence type="ECO:0000256" key="2">
    <source>
        <dbReference type="ARBA" id="ARBA00023125"/>
    </source>
</evidence>
<keyword evidence="6" id="KW-1185">Reference proteome</keyword>
<evidence type="ECO:0000313" key="6">
    <source>
        <dbReference type="Proteomes" id="UP000589036"/>
    </source>
</evidence>
<evidence type="ECO:0000259" key="4">
    <source>
        <dbReference type="PROSITE" id="PS50949"/>
    </source>
</evidence>
<dbReference type="InterPro" id="IPR000524">
    <property type="entry name" value="Tscrpt_reg_HTH_GntR"/>
</dbReference>
<dbReference type="SUPFAM" id="SSF48008">
    <property type="entry name" value="GntR ligand-binding domain-like"/>
    <property type="match status" value="1"/>
</dbReference>
<dbReference type="GO" id="GO:0003700">
    <property type="term" value="F:DNA-binding transcription factor activity"/>
    <property type="evidence" value="ECO:0007669"/>
    <property type="project" value="InterPro"/>
</dbReference>
<evidence type="ECO:0000313" key="5">
    <source>
        <dbReference type="EMBL" id="NYE47164.1"/>
    </source>
</evidence>
<dbReference type="Gene3D" id="1.10.10.10">
    <property type="entry name" value="Winged helix-like DNA-binding domain superfamily/Winged helix DNA-binding domain"/>
    <property type="match status" value="1"/>
</dbReference>
<dbReference type="Pfam" id="PF07729">
    <property type="entry name" value="FCD"/>
    <property type="match status" value="1"/>
</dbReference>
<organism evidence="5 6">
    <name type="scientific">Spinactinospora alkalitolerans</name>
    <dbReference type="NCBI Taxonomy" id="687207"/>
    <lineage>
        <taxon>Bacteria</taxon>
        <taxon>Bacillati</taxon>
        <taxon>Actinomycetota</taxon>
        <taxon>Actinomycetes</taxon>
        <taxon>Streptosporangiales</taxon>
        <taxon>Nocardiopsidaceae</taxon>
        <taxon>Spinactinospora</taxon>
    </lineage>
</organism>
<sequence length="223" mass="24588">MDVARLDLQPLTDERSTAADLAQRALREMVLNGQLPPGGRLNEVALAEGLEISRGPLREAIQRLVSEGLLKMVRHKGAFVRTVDEVELKDLYGLRIAIETFAARSVARHGSEDARARLAQMLEETELLLDGGGDKPYPPNPDFHQHLVLLAGNSELRQAANSVHFRIHLARARSAHDPERAVQALEEHRRIVEAVIACDGSLAADLLESHLLSSLENALTIMR</sequence>
<comment type="caution">
    <text evidence="5">The sequence shown here is derived from an EMBL/GenBank/DDBJ whole genome shotgun (WGS) entry which is preliminary data.</text>
</comment>
<dbReference type="PANTHER" id="PTHR43537:SF5">
    <property type="entry name" value="UXU OPERON TRANSCRIPTIONAL REGULATOR"/>
    <property type="match status" value="1"/>
</dbReference>
<reference evidence="5 6" key="1">
    <citation type="submission" date="2020-07" db="EMBL/GenBank/DDBJ databases">
        <title>Sequencing the genomes of 1000 actinobacteria strains.</title>
        <authorList>
            <person name="Klenk H.-P."/>
        </authorList>
    </citation>
    <scope>NUCLEOTIDE SEQUENCE [LARGE SCALE GENOMIC DNA]</scope>
    <source>
        <strain evidence="5 6">CXB654</strain>
    </source>
</reference>
<protein>
    <submittedName>
        <fullName evidence="5">DNA-binding GntR family transcriptional regulator</fullName>
    </submittedName>
</protein>
<dbReference type="SMART" id="SM00895">
    <property type="entry name" value="FCD"/>
    <property type="match status" value="1"/>
</dbReference>
<dbReference type="RefSeq" id="WP_179643158.1">
    <property type="nucleotide sequence ID" value="NZ_BAAAYY010000009.1"/>
</dbReference>
<dbReference type="InterPro" id="IPR036388">
    <property type="entry name" value="WH-like_DNA-bd_sf"/>
</dbReference>
<dbReference type="SUPFAM" id="SSF46785">
    <property type="entry name" value="Winged helix' DNA-binding domain"/>
    <property type="match status" value="1"/>
</dbReference>
<accession>A0A852TYV4</accession>
<feature type="domain" description="HTH gntR-type" evidence="4">
    <location>
        <begin position="16"/>
        <end position="83"/>
    </location>
</feature>
<dbReference type="GO" id="GO:0003677">
    <property type="term" value="F:DNA binding"/>
    <property type="evidence" value="ECO:0007669"/>
    <property type="project" value="UniProtKB-KW"/>
</dbReference>
<dbReference type="PANTHER" id="PTHR43537">
    <property type="entry name" value="TRANSCRIPTIONAL REGULATOR, GNTR FAMILY"/>
    <property type="match status" value="1"/>
</dbReference>
<gene>
    <name evidence="5" type="ORF">HDA32_002284</name>
</gene>
<dbReference type="CDD" id="cd07377">
    <property type="entry name" value="WHTH_GntR"/>
    <property type="match status" value="1"/>
</dbReference>
<evidence type="ECO:0000256" key="3">
    <source>
        <dbReference type="ARBA" id="ARBA00023163"/>
    </source>
</evidence>
<evidence type="ECO:0000256" key="1">
    <source>
        <dbReference type="ARBA" id="ARBA00023015"/>
    </source>
</evidence>
<dbReference type="Gene3D" id="1.20.120.530">
    <property type="entry name" value="GntR ligand-binding domain-like"/>
    <property type="match status" value="1"/>
</dbReference>
<dbReference type="AlphaFoldDB" id="A0A852TYV4"/>
<name>A0A852TYV4_9ACTN</name>
<keyword evidence="2 5" id="KW-0238">DNA-binding</keyword>
<proteinExistence type="predicted"/>
<dbReference type="InterPro" id="IPR008920">
    <property type="entry name" value="TF_FadR/GntR_C"/>
</dbReference>
<keyword evidence="1" id="KW-0805">Transcription regulation</keyword>
<keyword evidence="3" id="KW-0804">Transcription</keyword>
<dbReference type="Proteomes" id="UP000589036">
    <property type="component" value="Unassembled WGS sequence"/>
</dbReference>
<dbReference type="Pfam" id="PF00392">
    <property type="entry name" value="GntR"/>
    <property type="match status" value="1"/>
</dbReference>